<reference evidence="3" key="1">
    <citation type="submission" date="2022-08" db="EMBL/GenBank/DDBJ databases">
        <authorList>
            <person name="Deng Y."/>
            <person name="Han X.-F."/>
            <person name="Zhang Y.-Q."/>
        </authorList>
    </citation>
    <scope>NUCLEOTIDE SEQUENCE</scope>
    <source>
        <strain evidence="3">CPCC 203386</strain>
    </source>
</reference>
<evidence type="ECO:0000259" key="2">
    <source>
        <dbReference type="Pfam" id="PF00296"/>
    </source>
</evidence>
<evidence type="ECO:0000313" key="3">
    <source>
        <dbReference type="EMBL" id="MCS5732227.1"/>
    </source>
</evidence>
<dbReference type="PANTHER" id="PTHR43244">
    <property type="match status" value="1"/>
</dbReference>
<name>A0ABT2GW91_9MICO</name>
<gene>
    <name evidence="3" type="ORF">N1032_00525</name>
</gene>
<sequence>MRTSLRLNNDLEPGQLIDLARAAEAAGFDQLWVSHDLMLRSAPVLLGALATSTSRISLGVGIVNPYTMHPAEIAMMASTMQELSGGRFLLGLAAGAADFLGWVGIEQPKPLTAVREALRSLRALLNGGKPLTIEGSGSGWTDQAYLRVPPQPTPIYVGAMSPRMVEFAGAEADGVLALLFPPEHFSTVAAQVSAGAAAAGRSLDGAPDGAGARSLDGSGAGSPGAFDLPACVWLSIDHDQRRAERALAHKLAYYGSAFSPYLLGRAGLSRADFAEVDAALRRGDPEAAADAVTPRMLALGIAGAPDAVIARCASLRDLGARHLSFGPPLGDDPVAAVELLGDTVLPVVRGWNEQ</sequence>
<protein>
    <submittedName>
        <fullName evidence="3">LLM class flavin-dependent oxidoreductase</fullName>
    </submittedName>
</protein>
<dbReference type="RefSeq" id="WP_259536751.1">
    <property type="nucleotide sequence ID" value="NZ_JANLCJ010000001.1"/>
</dbReference>
<feature type="domain" description="Luciferase-like" evidence="2">
    <location>
        <begin position="13"/>
        <end position="322"/>
    </location>
</feature>
<keyword evidence="1" id="KW-0560">Oxidoreductase</keyword>
<keyword evidence="4" id="KW-1185">Reference proteome</keyword>
<evidence type="ECO:0000313" key="4">
    <source>
        <dbReference type="Proteomes" id="UP001165586"/>
    </source>
</evidence>
<evidence type="ECO:0000256" key="1">
    <source>
        <dbReference type="ARBA" id="ARBA00023002"/>
    </source>
</evidence>
<dbReference type="InterPro" id="IPR050564">
    <property type="entry name" value="F420-G6PD/mer"/>
</dbReference>
<dbReference type="InterPro" id="IPR036661">
    <property type="entry name" value="Luciferase-like_sf"/>
</dbReference>
<dbReference type="InterPro" id="IPR011251">
    <property type="entry name" value="Luciferase-like_dom"/>
</dbReference>
<comment type="caution">
    <text evidence="3">The sequence shown here is derived from an EMBL/GenBank/DDBJ whole genome shotgun (WGS) entry which is preliminary data.</text>
</comment>
<dbReference type="Pfam" id="PF00296">
    <property type="entry name" value="Bac_luciferase"/>
    <property type="match status" value="1"/>
</dbReference>
<dbReference type="EMBL" id="JANLCJ010000001">
    <property type="protein sequence ID" value="MCS5732227.1"/>
    <property type="molecule type" value="Genomic_DNA"/>
</dbReference>
<proteinExistence type="predicted"/>
<dbReference type="Proteomes" id="UP001165586">
    <property type="component" value="Unassembled WGS sequence"/>
</dbReference>
<accession>A0ABT2GW91</accession>
<organism evidence="3 4">
    <name type="scientific">Herbiconiux daphne</name>
    <dbReference type="NCBI Taxonomy" id="2970914"/>
    <lineage>
        <taxon>Bacteria</taxon>
        <taxon>Bacillati</taxon>
        <taxon>Actinomycetota</taxon>
        <taxon>Actinomycetes</taxon>
        <taxon>Micrococcales</taxon>
        <taxon>Microbacteriaceae</taxon>
        <taxon>Herbiconiux</taxon>
    </lineage>
</organism>
<dbReference type="PANTHER" id="PTHR43244:SF1">
    <property type="entry name" value="5,10-METHYLENETETRAHYDROMETHANOPTERIN REDUCTASE"/>
    <property type="match status" value="1"/>
</dbReference>
<dbReference type="SUPFAM" id="SSF51679">
    <property type="entry name" value="Bacterial luciferase-like"/>
    <property type="match status" value="1"/>
</dbReference>
<dbReference type="Gene3D" id="3.20.20.30">
    <property type="entry name" value="Luciferase-like domain"/>
    <property type="match status" value="1"/>
</dbReference>